<accession>A0ABS1IY70</accession>
<dbReference type="Gene3D" id="1.10.40.30">
    <property type="entry name" value="Fumarase/aspartase (C-terminal domain)"/>
    <property type="match status" value="1"/>
</dbReference>
<dbReference type="Gene3D" id="1.20.200.10">
    <property type="entry name" value="Fumarase/aspartase (Central domain)"/>
    <property type="match status" value="1"/>
</dbReference>
<evidence type="ECO:0000313" key="6">
    <source>
        <dbReference type="Proteomes" id="UP000604730"/>
    </source>
</evidence>
<dbReference type="PANTHER" id="PTHR42696:SF2">
    <property type="entry name" value="ASPARTATE AMMONIA-LYASE"/>
    <property type="match status" value="1"/>
</dbReference>
<keyword evidence="1" id="KW-0028">Amino-acid biosynthesis</keyword>
<feature type="domain" description="Fumarate lyase N-terminal" evidence="3">
    <location>
        <begin position="16"/>
        <end position="345"/>
    </location>
</feature>
<proteinExistence type="predicted"/>
<dbReference type="NCBIfam" id="NF008909">
    <property type="entry name" value="PRK12273.1"/>
    <property type="match status" value="1"/>
</dbReference>
<dbReference type="Gene3D" id="1.10.275.10">
    <property type="entry name" value="Fumarase/aspartase (N-terminal domain)"/>
    <property type="match status" value="1"/>
</dbReference>
<dbReference type="Pfam" id="PF10415">
    <property type="entry name" value="FumaraseC_C"/>
    <property type="match status" value="1"/>
</dbReference>
<dbReference type="CDD" id="cd01357">
    <property type="entry name" value="Aspartase"/>
    <property type="match status" value="1"/>
</dbReference>
<dbReference type="EMBL" id="JAEPRJ010000001">
    <property type="protein sequence ID" value="MBK5896829.1"/>
    <property type="molecule type" value="Genomic_DNA"/>
</dbReference>
<dbReference type="RefSeq" id="WP_208430304.1">
    <property type="nucleotide sequence ID" value="NZ_JAEPRJ010000001.1"/>
</dbReference>
<keyword evidence="2" id="KW-0456">Lyase</keyword>
<dbReference type="InterPro" id="IPR020557">
    <property type="entry name" value="Fumarate_lyase_CS"/>
</dbReference>
<gene>
    <name evidence="5" type="ORF">JJN12_03375</name>
</gene>
<organism evidence="5 6">
    <name type="scientific">Catonella massiliensis</name>
    <dbReference type="NCBI Taxonomy" id="2799636"/>
    <lineage>
        <taxon>Bacteria</taxon>
        <taxon>Bacillati</taxon>
        <taxon>Bacillota</taxon>
        <taxon>Clostridia</taxon>
        <taxon>Lachnospirales</taxon>
        <taxon>Lachnospiraceae</taxon>
        <taxon>Catonella</taxon>
    </lineage>
</organism>
<dbReference type="PANTHER" id="PTHR42696">
    <property type="entry name" value="ASPARTATE AMMONIA-LYASE"/>
    <property type="match status" value="1"/>
</dbReference>
<evidence type="ECO:0000313" key="5">
    <source>
        <dbReference type="EMBL" id="MBK5896829.1"/>
    </source>
</evidence>
<name>A0ABS1IY70_9FIRM</name>
<keyword evidence="6" id="KW-1185">Reference proteome</keyword>
<comment type="caution">
    <text evidence="5">The sequence shown here is derived from an EMBL/GenBank/DDBJ whole genome shotgun (WGS) entry which is preliminary data.</text>
</comment>
<dbReference type="InterPro" id="IPR008948">
    <property type="entry name" value="L-Aspartase-like"/>
</dbReference>
<sequence length="473" mass="51642">MDEEKAILRTESDSIGEKEVPEDAYYGVQSLRAAENFHITGLKMHPELIRSLAFIKKAAAMANHKVGLLDDNITRAIIVACDEIILGNYWKDFIVDPIQGGAGTSINMNANEVIANRAIELLGGKKGDYSVVHPNDHVNYGQSTNDVIPTAGKMTTIRLLDRLKHELLRLHTALCDKAIEFDHIIKMGRTQMQDAVPIRLGQEFKAYSVAIMRDINRMEHAIEEMKFVNMGGTAIGTGINADKGYMEIIAPTLSEVSGIKFELAEDLIDATQNIDAFVSVSGSIKACAVTLSKIANDLRLLSSGPRAGFNEINLPAKQNGSSIMPGKVNPVIPEVVNQVAFKVIGNDMTITMAAEGGQLELNAFEPVVFYCMFESIDILASAVQTFVDNCVTGITANEARCQELVDHSVGVVTALCPYLGYKKSAELAKKALQSNKSIRDLLLEEKILSAEEIDKILDPVNMTEPISLKPSKH</sequence>
<dbReference type="Proteomes" id="UP000604730">
    <property type="component" value="Unassembled WGS sequence"/>
</dbReference>
<dbReference type="InterPro" id="IPR051546">
    <property type="entry name" value="Aspartate_Ammonia-Lyase"/>
</dbReference>
<protein>
    <submittedName>
        <fullName evidence="5">Aspartate ammonia-lyase</fullName>
    </submittedName>
</protein>
<feature type="domain" description="Fumarase C C-terminal" evidence="4">
    <location>
        <begin position="412"/>
        <end position="464"/>
    </location>
</feature>
<dbReference type="SUPFAM" id="SSF48557">
    <property type="entry name" value="L-aspartase-like"/>
    <property type="match status" value="1"/>
</dbReference>
<reference evidence="5 6" key="1">
    <citation type="submission" date="2021-01" db="EMBL/GenBank/DDBJ databases">
        <title>Isolation and description of Catonella massiliensis sp. nov., a novel Catonella species, isolated from a stable periodontitis subject.</title>
        <authorList>
            <person name="Antezack A."/>
            <person name="Boxberger M."/>
            <person name="La Scola B."/>
            <person name="Monnet-Corti V."/>
        </authorList>
    </citation>
    <scope>NUCLEOTIDE SEQUENCE [LARGE SCALE GENOMIC DNA]</scope>
    <source>
        <strain evidence="5 6">Marseille-Q4567</strain>
    </source>
</reference>
<dbReference type="PROSITE" id="PS00163">
    <property type="entry name" value="FUMARATE_LYASES"/>
    <property type="match status" value="1"/>
</dbReference>
<dbReference type="Pfam" id="PF00206">
    <property type="entry name" value="Lyase_1"/>
    <property type="match status" value="1"/>
</dbReference>
<dbReference type="InterPro" id="IPR022761">
    <property type="entry name" value="Fumarate_lyase_N"/>
</dbReference>
<evidence type="ECO:0000256" key="2">
    <source>
        <dbReference type="ARBA" id="ARBA00023239"/>
    </source>
</evidence>
<dbReference type="InterPro" id="IPR000362">
    <property type="entry name" value="Fumarate_lyase_fam"/>
</dbReference>
<evidence type="ECO:0000259" key="3">
    <source>
        <dbReference type="Pfam" id="PF00206"/>
    </source>
</evidence>
<dbReference type="InterPro" id="IPR024083">
    <property type="entry name" value="Fumarase/histidase_N"/>
</dbReference>
<evidence type="ECO:0000259" key="4">
    <source>
        <dbReference type="Pfam" id="PF10415"/>
    </source>
</evidence>
<evidence type="ECO:0000256" key="1">
    <source>
        <dbReference type="ARBA" id="ARBA00022605"/>
    </source>
</evidence>
<dbReference type="PRINTS" id="PR00149">
    <property type="entry name" value="FUMRATELYASE"/>
</dbReference>
<dbReference type="InterPro" id="IPR018951">
    <property type="entry name" value="Fumarase_C_C"/>
</dbReference>